<dbReference type="RefSeq" id="WP_130232160.1">
    <property type="nucleotide sequence ID" value="NZ_BMEF01000037.1"/>
</dbReference>
<sequence length="92" mass="11439">MDNYLKKQLYHWVFHKIKSNPKKFGGDFSNPLIMMEYLKEFYYSYRIYELEPELMSVITTISRIKNKILKKYPQLDFRVKYKKKKKLNTPYR</sequence>
<reference evidence="2" key="1">
    <citation type="submission" date="2019-09" db="EMBL/GenBank/DDBJ databases">
        <title>Complete genome sequencing of four Arcobacter species reveals a diverse suite of mobile elements.</title>
        <authorList>
            <person name="On S.L.W."/>
            <person name="Miller W.G."/>
            <person name="Biggs P."/>
            <person name="Cornelius A."/>
            <person name="Vandamme P."/>
        </authorList>
    </citation>
    <scope>NUCLEOTIDE SEQUENCE [LARGE SCALE GENOMIC DNA]</scope>
    <source>
        <strain evidence="2">LMG 26638</strain>
    </source>
</reference>
<reference evidence="1 2" key="3">
    <citation type="submission" date="2019-09" db="EMBL/GenBank/DDBJ databases">
        <title>Taxonomic note: a critical rebuttal of the proposed division of the genus Arcobacter into six genera, emended descriptions of Arcobacter anaerophilus and the genus Arcobacter, and an assessment of genus-level boundaries for Epsilonproteobacteria using in silico genomic comparator tools.</title>
        <authorList>
            <person name="On S.L.W."/>
            <person name="Miller W.G."/>
            <person name="Biggs P."/>
            <person name="Cornelius A."/>
            <person name="Vandamme P."/>
        </authorList>
    </citation>
    <scope>NUCLEOTIDE SEQUENCE [LARGE SCALE GENOMIC DNA]</scope>
    <source>
        <strain evidence="1 2">LMG 26638</strain>
    </source>
</reference>
<dbReference type="AlphaFoldDB" id="A0A5C2H2K7"/>
<evidence type="ECO:0000313" key="1">
    <source>
        <dbReference type="EMBL" id="QEP33187.1"/>
    </source>
</evidence>
<accession>A0A5C2H2K7</accession>
<protein>
    <submittedName>
        <fullName evidence="1">Uncharacterized protein</fullName>
    </submittedName>
</protein>
<dbReference type="OrthoDB" id="9968720at2"/>
<evidence type="ECO:0000313" key="2">
    <source>
        <dbReference type="Proteomes" id="UP000322726"/>
    </source>
</evidence>
<reference evidence="1 2" key="2">
    <citation type="submission" date="2019-09" db="EMBL/GenBank/DDBJ databases">
        <title>Complete genome sequencing of four Arcobacter species reveals a diverse suite of mobile elements.</title>
        <authorList>
            <person name="Miller W.G."/>
            <person name="Yee E."/>
            <person name="Bono J.L."/>
        </authorList>
    </citation>
    <scope>NUCLEOTIDE SEQUENCE [LARGE SCALE GENOMIC DNA]</scope>
    <source>
        <strain evidence="1 2">LMG 26638</strain>
    </source>
</reference>
<name>A0A5C2H2K7_9BACT</name>
<keyword evidence="2" id="KW-1185">Reference proteome</keyword>
<dbReference type="EMBL" id="CP035928">
    <property type="protein sequence ID" value="QEP33187.1"/>
    <property type="molecule type" value="Genomic_DNA"/>
</dbReference>
<organism evidence="1 2">
    <name type="scientific">Malaciobacter pacificus</name>
    <dbReference type="NCBI Taxonomy" id="1080223"/>
    <lineage>
        <taxon>Bacteria</taxon>
        <taxon>Pseudomonadati</taxon>
        <taxon>Campylobacterota</taxon>
        <taxon>Epsilonproteobacteria</taxon>
        <taxon>Campylobacterales</taxon>
        <taxon>Arcobacteraceae</taxon>
        <taxon>Malaciobacter</taxon>
    </lineage>
</organism>
<proteinExistence type="predicted"/>
<gene>
    <name evidence="1" type="ORF">APAC_0012</name>
</gene>
<dbReference type="KEGG" id="apai:APAC_0012"/>
<dbReference type="Proteomes" id="UP000322726">
    <property type="component" value="Chromosome"/>
</dbReference>